<gene>
    <name evidence="4" type="ORF">N7456_000958</name>
</gene>
<dbReference type="CDD" id="cd16147">
    <property type="entry name" value="G6S"/>
    <property type="match status" value="1"/>
</dbReference>
<evidence type="ECO:0000313" key="5">
    <source>
        <dbReference type="Proteomes" id="UP001149165"/>
    </source>
</evidence>
<comment type="PTM">
    <text evidence="2">The conversion to 3-oxoalanine (also known as C-formylglycine, FGly), of a serine or cysteine residue in prokaryotes and of a cysteine residue in eukaryotes, is critical for catalytic activity.</text>
</comment>
<dbReference type="InterPro" id="IPR000917">
    <property type="entry name" value="Sulfatase_N"/>
</dbReference>
<evidence type="ECO:0000313" key="4">
    <source>
        <dbReference type="EMBL" id="KAJ5116610.1"/>
    </source>
</evidence>
<dbReference type="PIRSF" id="PIRSF000972">
    <property type="entry name" value="Arylsulf_plant"/>
    <property type="match status" value="1"/>
</dbReference>
<dbReference type="GO" id="GO:0008449">
    <property type="term" value="F:N-acetylglucosamine-6-sulfatase activity"/>
    <property type="evidence" value="ECO:0007669"/>
    <property type="project" value="TreeGrafter"/>
</dbReference>
<evidence type="ECO:0000256" key="2">
    <source>
        <dbReference type="PIRSR" id="PIRSR000972-50"/>
    </source>
</evidence>
<dbReference type="Pfam" id="PF00884">
    <property type="entry name" value="Sulfatase"/>
    <property type="match status" value="1"/>
</dbReference>
<dbReference type="GO" id="GO:0004065">
    <property type="term" value="F:arylsulfatase activity"/>
    <property type="evidence" value="ECO:0007669"/>
    <property type="project" value="InterPro"/>
</dbReference>
<keyword evidence="5" id="KW-1185">Reference proteome</keyword>
<evidence type="ECO:0000256" key="1">
    <source>
        <dbReference type="ARBA" id="ARBA00008779"/>
    </source>
</evidence>
<comment type="caution">
    <text evidence="4">The sequence shown here is derived from an EMBL/GenBank/DDBJ whole genome shotgun (WGS) entry which is preliminary data.</text>
</comment>
<dbReference type="InterPro" id="IPR017850">
    <property type="entry name" value="Alkaline_phosphatase_core_sf"/>
</dbReference>
<evidence type="ECO:0000259" key="3">
    <source>
        <dbReference type="Pfam" id="PF00884"/>
    </source>
</evidence>
<dbReference type="EMBL" id="JAPQKH010000001">
    <property type="protein sequence ID" value="KAJ5116610.1"/>
    <property type="molecule type" value="Genomic_DNA"/>
</dbReference>
<dbReference type="GO" id="GO:0018958">
    <property type="term" value="P:phenol-containing compound metabolic process"/>
    <property type="evidence" value="ECO:0007669"/>
    <property type="project" value="InterPro"/>
</dbReference>
<dbReference type="OrthoDB" id="96314at2759"/>
<accession>A0A9W9GDF6</accession>
<feature type="domain" description="Sulfatase N-terminal" evidence="3">
    <location>
        <begin position="9"/>
        <end position="338"/>
    </location>
</feature>
<dbReference type="GO" id="GO:0005539">
    <property type="term" value="F:glycosaminoglycan binding"/>
    <property type="evidence" value="ECO:0007669"/>
    <property type="project" value="TreeGrafter"/>
</dbReference>
<dbReference type="PANTHER" id="PTHR43108:SF8">
    <property type="entry name" value="SD21168P"/>
    <property type="match status" value="1"/>
</dbReference>
<organism evidence="4 5">
    <name type="scientific">Penicillium angulare</name>
    <dbReference type="NCBI Taxonomy" id="116970"/>
    <lineage>
        <taxon>Eukaryota</taxon>
        <taxon>Fungi</taxon>
        <taxon>Dikarya</taxon>
        <taxon>Ascomycota</taxon>
        <taxon>Pezizomycotina</taxon>
        <taxon>Eurotiomycetes</taxon>
        <taxon>Eurotiomycetidae</taxon>
        <taxon>Eurotiales</taxon>
        <taxon>Aspergillaceae</taxon>
        <taxon>Penicillium</taxon>
    </lineage>
</organism>
<dbReference type="AlphaFoldDB" id="A0A9W9GDF6"/>
<dbReference type="SUPFAM" id="SSF53649">
    <property type="entry name" value="Alkaline phosphatase-like"/>
    <property type="match status" value="1"/>
</dbReference>
<dbReference type="InterPro" id="IPR012083">
    <property type="entry name" value="Arylsulfatase"/>
</dbReference>
<proteinExistence type="inferred from homology"/>
<dbReference type="Proteomes" id="UP001149165">
    <property type="component" value="Unassembled WGS sequence"/>
</dbReference>
<reference evidence="4" key="1">
    <citation type="submission" date="2022-11" db="EMBL/GenBank/DDBJ databases">
        <authorList>
            <person name="Petersen C."/>
        </authorList>
    </citation>
    <scope>NUCLEOTIDE SEQUENCE</scope>
    <source>
        <strain evidence="4">IBT 30069</strain>
    </source>
</reference>
<feature type="modified residue" description="3-oxoalanine (Cys)" evidence="2">
    <location>
        <position position="39"/>
    </location>
</feature>
<reference evidence="4" key="2">
    <citation type="journal article" date="2023" name="IMA Fungus">
        <title>Comparative genomic study of the Penicillium genus elucidates a diverse pangenome and 15 lateral gene transfer events.</title>
        <authorList>
            <person name="Petersen C."/>
            <person name="Sorensen T."/>
            <person name="Nielsen M.R."/>
            <person name="Sondergaard T.E."/>
            <person name="Sorensen J.L."/>
            <person name="Fitzpatrick D.A."/>
            <person name="Frisvad J.C."/>
            <person name="Nielsen K.L."/>
        </authorList>
    </citation>
    <scope>NUCLEOTIDE SEQUENCE</scope>
    <source>
        <strain evidence="4">IBT 30069</strain>
    </source>
</reference>
<dbReference type="Gene3D" id="3.40.720.10">
    <property type="entry name" value="Alkaline Phosphatase, subunit A"/>
    <property type="match status" value="1"/>
</dbReference>
<sequence length="551" mass="61228">MSDDQDLLLNSMDYMPNVKNILGKNGITFSKHYCTSAFCCPSRMSLFTGKCVHNTNITDVVVPWGAYPKFVTQGFNEDYLPLWLQEGGVNTYYVGKFANGHSIETYLDPPCAGWTGSNFLLEPGVYDYLNTTWAKNNAPYEYFLGEHAINITTKHALEMLDTAVNDSKPFFLTVAPAVPHVGINASGNGQTFYPIPQPRWADAFSDAKVPRTPNWNPKTTSGASFVLDLPLPNQTTVDELDKLYRARLRAVAGLDVMVSQLVEALDSYGILNNTHVIYTTDNGYHIGQHRMGCGKKEGYETDINIPLVWRGPGVAQGEITDAVSTHTDLAPTFLKLFGLPLRTKLDGQTIPQITGESSSKSSEHVNVELWGSADVYETMPFKGHVPLPDNVSNNTYKGLRIISDDYSLYYSVWCTNEHELYDMLEDEYQMNNLLQDSLDISNVPSGTYLDRPLSDVVARLDALLMVLKTCIGIECTKPWLQIHPQGDVENLKEALSETFDGFYSSQPKVSFSACKQGYIIEFEGPQSVMQYSGDISYGSTQVVMGNSSESH</sequence>
<comment type="similarity">
    <text evidence="1">Belongs to the sulfatase family.</text>
</comment>
<name>A0A9W9GDF6_9EURO</name>
<protein>
    <recommendedName>
        <fullName evidence="3">Sulfatase N-terminal domain-containing protein</fullName>
    </recommendedName>
</protein>
<dbReference type="PANTHER" id="PTHR43108">
    <property type="entry name" value="N-ACETYLGLUCOSAMINE-6-SULFATASE FAMILY MEMBER"/>
    <property type="match status" value="1"/>
</dbReference>